<keyword evidence="1" id="KW-0812">Transmembrane</keyword>
<dbReference type="PATRIC" id="fig|1359175.3.peg.633"/>
<proteinExistence type="predicted"/>
<comment type="caution">
    <text evidence="2">The sequence shown here is derived from an EMBL/GenBank/DDBJ whole genome shotgun (WGS) entry which is preliminary data.</text>
</comment>
<evidence type="ECO:0000256" key="1">
    <source>
        <dbReference type="SAM" id="Phobius"/>
    </source>
</evidence>
<feature type="transmembrane region" description="Helical" evidence="1">
    <location>
        <begin position="255"/>
        <end position="273"/>
    </location>
</feature>
<feature type="transmembrane region" description="Helical" evidence="1">
    <location>
        <begin position="230"/>
        <end position="248"/>
    </location>
</feature>
<evidence type="ECO:0000313" key="2">
    <source>
        <dbReference type="EMBL" id="KJV76810.1"/>
    </source>
</evidence>
<keyword evidence="1" id="KW-1133">Transmembrane helix</keyword>
<accession>A0A0F3P902</accession>
<reference evidence="2 3" key="1">
    <citation type="submission" date="2015-01" db="EMBL/GenBank/DDBJ databases">
        <title>Genome Sequencing of Rickettsiales.</title>
        <authorList>
            <person name="Daugherty S.C."/>
            <person name="Su Q."/>
            <person name="Abolude K."/>
            <person name="Beier-Sexton M."/>
            <person name="Carlyon J.A."/>
            <person name="Carter R."/>
            <person name="Day N.P."/>
            <person name="Dumler S.J."/>
            <person name="Dyachenko V."/>
            <person name="Godinez A."/>
            <person name="Kurtti T.J."/>
            <person name="Lichay M."/>
            <person name="Mullins K.E."/>
            <person name="Ott S."/>
            <person name="Pappas-Brown V."/>
            <person name="Paris D.H."/>
            <person name="Patel P."/>
            <person name="Richards A.L."/>
            <person name="Sadzewicz L."/>
            <person name="Sears K."/>
            <person name="Seidman D."/>
            <person name="Sengamalay N."/>
            <person name="Stenos J."/>
            <person name="Tallon L.J."/>
            <person name="Vincent G."/>
            <person name="Fraser C.M."/>
            <person name="Munderloh U."/>
            <person name="Dunning-Hotopp J.C."/>
        </authorList>
    </citation>
    <scope>NUCLEOTIDE SEQUENCE [LARGE SCALE GENOMIC DNA]</scope>
    <source>
        <strain evidence="2 3">TA716</strain>
    </source>
</reference>
<feature type="transmembrane region" description="Helical" evidence="1">
    <location>
        <begin position="12"/>
        <end position="36"/>
    </location>
</feature>
<dbReference type="Proteomes" id="UP000033671">
    <property type="component" value="Unassembled WGS sequence"/>
</dbReference>
<name>A0A0F3P902_ORITS</name>
<sequence length="304" mass="35021">MIDFGIKLYLINYCLMITNFISNIINPIKLIIYNLYMAVWSLDFYNDIRKRYIGYGFRYITAIVCLGAIAWLFAKLSMFKDVNDYLTRNKLESQTGLIIDNILSKWPEIYYDNQQISLLEPTPYLITDDNHTILIAIDPESKITGAEISNILIVMAKDNIQIVDHATGRTTKIFYNSILGNKKLLIDSSYIKNLLTEALQKKYNIILLCILMLYPLVVLGFLIFIAFKKIIIIVTIGTLINFFMKYCSFKDICRLGAFSSAPAILMAIMMIAFNPKYLWISDYIQLWCNFIAISSLVKSEKTTV</sequence>
<gene>
    <name evidence="2" type="ORF">OTSTA716_0596</name>
</gene>
<organism evidence="2 3">
    <name type="scientific">Orientia tsutsugamushi str. TA716</name>
    <dbReference type="NCBI Taxonomy" id="1359175"/>
    <lineage>
        <taxon>Bacteria</taxon>
        <taxon>Pseudomonadati</taxon>
        <taxon>Pseudomonadota</taxon>
        <taxon>Alphaproteobacteria</taxon>
        <taxon>Rickettsiales</taxon>
        <taxon>Rickettsiaceae</taxon>
        <taxon>Rickettsieae</taxon>
        <taxon>Orientia</taxon>
    </lineage>
</organism>
<protein>
    <submittedName>
        <fullName evidence="2">Putative membrane protein</fullName>
    </submittedName>
</protein>
<dbReference type="EMBL" id="LAOA01000014">
    <property type="protein sequence ID" value="KJV76810.1"/>
    <property type="molecule type" value="Genomic_DNA"/>
</dbReference>
<evidence type="ECO:0000313" key="3">
    <source>
        <dbReference type="Proteomes" id="UP000033671"/>
    </source>
</evidence>
<feature type="transmembrane region" description="Helical" evidence="1">
    <location>
        <begin position="56"/>
        <end position="74"/>
    </location>
</feature>
<dbReference type="AlphaFoldDB" id="A0A0F3P902"/>
<keyword evidence="1" id="KW-0472">Membrane</keyword>
<feature type="transmembrane region" description="Helical" evidence="1">
    <location>
        <begin position="205"/>
        <end position="224"/>
    </location>
</feature>